<accession>A0ABX1S8H9</accession>
<comment type="caution">
    <text evidence="1">The sequence shown here is derived from an EMBL/GenBank/DDBJ whole genome shotgun (WGS) entry which is preliminary data.</text>
</comment>
<proteinExistence type="predicted"/>
<dbReference type="Proteomes" id="UP000820669">
    <property type="component" value="Unassembled WGS sequence"/>
</dbReference>
<name>A0ABX1S8H9_9PSEU</name>
<organism evidence="1 2">
    <name type="scientific">Pseudonocardia acidicola</name>
    <dbReference type="NCBI Taxonomy" id="2724939"/>
    <lineage>
        <taxon>Bacteria</taxon>
        <taxon>Bacillati</taxon>
        <taxon>Actinomycetota</taxon>
        <taxon>Actinomycetes</taxon>
        <taxon>Pseudonocardiales</taxon>
        <taxon>Pseudonocardiaceae</taxon>
        <taxon>Pseudonocardia</taxon>
    </lineage>
</organism>
<gene>
    <name evidence="1" type="ORF">HF526_11165</name>
</gene>
<protein>
    <submittedName>
        <fullName evidence="1">Uncharacterized protein</fullName>
    </submittedName>
</protein>
<reference evidence="1 2" key="1">
    <citation type="submission" date="2020-04" db="EMBL/GenBank/DDBJ databases">
        <authorList>
            <person name="Klaysubun C."/>
            <person name="Duangmal K."/>
            <person name="Lipun K."/>
        </authorList>
    </citation>
    <scope>NUCLEOTIDE SEQUENCE [LARGE SCALE GENOMIC DNA]</scope>
    <source>
        <strain evidence="1 2">K10HN5</strain>
    </source>
</reference>
<dbReference type="EMBL" id="JAAXLA010000016">
    <property type="protein sequence ID" value="NMH97866.1"/>
    <property type="molecule type" value="Genomic_DNA"/>
</dbReference>
<keyword evidence="2" id="KW-1185">Reference proteome</keyword>
<evidence type="ECO:0000313" key="1">
    <source>
        <dbReference type="EMBL" id="NMH97866.1"/>
    </source>
</evidence>
<evidence type="ECO:0000313" key="2">
    <source>
        <dbReference type="Proteomes" id="UP000820669"/>
    </source>
</evidence>
<sequence>MSRLSTPYPDIDPLTTVVGRRGTPYPCPDIPAVDHHIAGLYKRIEHAAPWFPDIVRELWAEIDLLLDRRIWLEMDHSAIGDAAA</sequence>
<dbReference type="RefSeq" id="WP_169381313.1">
    <property type="nucleotide sequence ID" value="NZ_JAAXLA010000016.1"/>
</dbReference>